<organism evidence="2 3">
    <name type="scientific">Longibaculum muris</name>
    <dbReference type="NCBI Taxonomy" id="1796628"/>
    <lineage>
        <taxon>Bacteria</taxon>
        <taxon>Bacillati</taxon>
        <taxon>Bacillota</taxon>
        <taxon>Erysipelotrichia</taxon>
        <taxon>Erysipelotrichales</taxon>
        <taxon>Coprobacillaceae</taxon>
        <taxon>Longibaculum</taxon>
    </lineage>
</organism>
<feature type="domain" description="Polysaccharide pyruvyl transferase" evidence="1">
    <location>
        <begin position="13"/>
        <end position="320"/>
    </location>
</feature>
<keyword evidence="2" id="KW-0808">Transferase</keyword>
<reference evidence="2 3" key="1">
    <citation type="submission" date="2019-03" db="EMBL/GenBank/DDBJ databases">
        <title>Genomic Encyclopedia of Type Strains, Phase IV (KMG-IV): sequencing the most valuable type-strain genomes for metagenomic binning, comparative biology and taxonomic classification.</title>
        <authorList>
            <person name="Goeker M."/>
        </authorList>
    </citation>
    <scope>NUCLEOTIDE SEQUENCE [LARGE SCALE GENOMIC DNA]</scope>
    <source>
        <strain evidence="2 3">DSM 29487</strain>
    </source>
</reference>
<keyword evidence="3" id="KW-1185">Reference proteome</keyword>
<dbReference type="EMBL" id="SMCQ01000005">
    <property type="protein sequence ID" value="TCW01004.1"/>
    <property type="molecule type" value="Genomic_DNA"/>
</dbReference>
<dbReference type="RefSeq" id="WP_066450716.1">
    <property type="nucleotide sequence ID" value="NZ_JANKBF010000008.1"/>
</dbReference>
<evidence type="ECO:0000259" key="1">
    <source>
        <dbReference type="Pfam" id="PF04230"/>
    </source>
</evidence>
<sequence length="380" mass="44329">MKILLIGERYSSNLGDSVICESVKYIVEKCNENIEINFADLSCREVMLSESSLIKYLYKIIRFSLRKLRKIGIANIDNYYINTIEYKYLIKSNYRKTKYDLIIFCGGQLFMDHFTYAVKYFMNYSIDASTNVIFNAIGNGMKFDSLTLTEYINIFKNKNIKSISFRDSFDFIKKLNEEYEFNVNPFFSFDPALFACEAYGQQPKHVTKINNIGLGVINLKDKFLNEHNVNIWIKLIALLNKGNYCCSIFVNGSNEDFDIAKSLYEKCTEMGLKVNIEEQPKSGYELTMMISKFDLFVSYRLHSHIIGYSLNIPSISISWDKKVSDFFAIIDRSEYNFSLQDNEIDIYDSINMMTLKIPQNDKIVNMKENILKDFKNYLGD</sequence>
<dbReference type="PANTHER" id="PTHR36836">
    <property type="entry name" value="COLANIC ACID BIOSYNTHESIS PROTEIN WCAK"/>
    <property type="match status" value="1"/>
</dbReference>
<dbReference type="PANTHER" id="PTHR36836:SF1">
    <property type="entry name" value="COLANIC ACID BIOSYNTHESIS PROTEIN WCAK"/>
    <property type="match status" value="1"/>
</dbReference>
<dbReference type="Pfam" id="PF04230">
    <property type="entry name" value="PS_pyruv_trans"/>
    <property type="match status" value="1"/>
</dbReference>
<gene>
    <name evidence="2" type="ORF">EDD60_105108</name>
</gene>
<accession>A0A4R3Z4M4</accession>
<evidence type="ECO:0000313" key="2">
    <source>
        <dbReference type="EMBL" id="TCW01004.1"/>
    </source>
</evidence>
<dbReference type="AlphaFoldDB" id="A0A4R3Z4M4"/>
<name>A0A4R3Z4M4_9FIRM</name>
<evidence type="ECO:0000313" key="3">
    <source>
        <dbReference type="Proteomes" id="UP000295515"/>
    </source>
</evidence>
<comment type="caution">
    <text evidence="2">The sequence shown here is derived from an EMBL/GenBank/DDBJ whole genome shotgun (WGS) entry which is preliminary data.</text>
</comment>
<dbReference type="GeneID" id="98914929"/>
<protein>
    <submittedName>
        <fullName evidence="2">Polysaccharide pyruvyl transferase WcaK-like protein</fullName>
    </submittedName>
</protein>
<dbReference type="GO" id="GO:0016740">
    <property type="term" value="F:transferase activity"/>
    <property type="evidence" value="ECO:0007669"/>
    <property type="project" value="UniProtKB-KW"/>
</dbReference>
<dbReference type="Proteomes" id="UP000295515">
    <property type="component" value="Unassembled WGS sequence"/>
</dbReference>
<proteinExistence type="predicted"/>
<dbReference type="InterPro" id="IPR007345">
    <property type="entry name" value="Polysacch_pyruvyl_Trfase"/>
</dbReference>